<keyword evidence="2" id="KW-1185">Reference proteome</keyword>
<protein>
    <submittedName>
        <fullName evidence="1">Uncharacterized protein</fullName>
    </submittedName>
</protein>
<gene>
    <name evidence="1" type="ORF">L484_005991</name>
</gene>
<reference evidence="2" key="1">
    <citation type="submission" date="2013-01" db="EMBL/GenBank/DDBJ databases">
        <title>Draft Genome Sequence of a Mulberry Tree, Morus notabilis C.K. Schneid.</title>
        <authorList>
            <person name="He N."/>
            <person name="Zhao S."/>
        </authorList>
    </citation>
    <scope>NUCLEOTIDE SEQUENCE</scope>
</reference>
<sequence length="61" mass="7070">MFIEGASQAFITNIQGERERERVGVDRWSAEDICSWCSSQRSSASENKETLAIWHWLTEVH</sequence>
<name>W9R418_9ROSA</name>
<evidence type="ECO:0000313" key="2">
    <source>
        <dbReference type="Proteomes" id="UP000030645"/>
    </source>
</evidence>
<accession>W9R418</accession>
<evidence type="ECO:0000313" key="1">
    <source>
        <dbReference type="EMBL" id="EXB67542.1"/>
    </source>
</evidence>
<dbReference type="AlphaFoldDB" id="W9R418"/>
<proteinExistence type="predicted"/>
<dbReference type="Proteomes" id="UP000030645">
    <property type="component" value="Unassembled WGS sequence"/>
</dbReference>
<dbReference type="EMBL" id="KE344565">
    <property type="protein sequence ID" value="EXB67542.1"/>
    <property type="molecule type" value="Genomic_DNA"/>
</dbReference>
<organism evidence="1 2">
    <name type="scientific">Morus notabilis</name>
    <dbReference type="NCBI Taxonomy" id="981085"/>
    <lineage>
        <taxon>Eukaryota</taxon>
        <taxon>Viridiplantae</taxon>
        <taxon>Streptophyta</taxon>
        <taxon>Embryophyta</taxon>
        <taxon>Tracheophyta</taxon>
        <taxon>Spermatophyta</taxon>
        <taxon>Magnoliopsida</taxon>
        <taxon>eudicotyledons</taxon>
        <taxon>Gunneridae</taxon>
        <taxon>Pentapetalae</taxon>
        <taxon>rosids</taxon>
        <taxon>fabids</taxon>
        <taxon>Rosales</taxon>
        <taxon>Moraceae</taxon>
        <taxon>Moreae</taxon>
        <taxon>Morus</taxon>
    </lineage>
</organism>